<evidence type="ECO:0000313" key="1">
    <source>
        <dbReference type="EMBL" id="KKY23837.1"/>
    </source>
</evidence>
<name>A0A0G2EM61_PHACM</name>
<gene>
    <name evidence="1" type="ORF">UCRPC4_g02650</name>
</gene>
<evidence type="ECO:0000313" key="2">
    <source>
        <dbReference type="Proteomes" id="UP000053317"/>
    </source>
</evidence>
<dbReference type="PANTHER" id="PTHR33835:SF1">
    <property type="entry name" value="METALLO-BETA-LACTAMASE DOMAIN-CONTAINING PROTEIN"/>
    <property type="match status" value="1"/>
</dbReference>
<sequence length="268" mass="30455">MVIRDITHDITTLSVPFYRFGRLRIGGRGTIVRLQSGSLAVFSPVALTPDVQARLQAYGNKVRYIAATDIEHHIYLGPWSKAYPEAELIGPHGLPEKREKDSATAGLNFKHVFTPENKNTYRIGAEFDKEFSYEYVHSHQNRELVFFHRPTGSLIQADLIFNPPSREQFSKLPASENPATSKGTLLDRIFSGLTNVQGDALWYKRFLWYAAGSSDRPAFAESVKKMDTWKGEMKRIIPCHGDVIEGEEEAGRVWDTVFSWYRDGKKSK</sequence>
<organism evidence="1 2">
    <name type="scientific">Phaeomoniella chlamydospora</name>
    <name type="common">Phaeoacremonium chlamydosporum</name>
    <dbReference type="NCBI Taxonomy" id="158046"/>
    <lineage>
        <taxon>Eukaryota</taxon>
        <taxon>Fungi</taxon>
        <taxon>Dikarya</taxon>
        <taxon>Ascomycota</taxon>
        <taxon>Pezizomycotina</taxon>
        <taxon>Eurotiomycetes</taxon>
        <taxon>Chaetothyriomycetidae</taxon>
        <taxon>Phaeomoniellales</taxon>
        <taxon>Phaeomoniellaceae</taxon>
        <taxon>Phaeomoniella</taxon>
    </lineage>
</organism>
<proteinExistence type="predicted"/>
<reference evidence="1 2" key="1">
    <citation type="submission" date="2015-05" db="EMBL/GenBank/DDBJ databases">
        <title>Distinctive expansion of gene families associated with plant cell wall degradation and secondary metabolism in the genomes of grapevine trunk pathogens.</title>
        <authorList>
            <person name="Lawrence D.P."/>
            <person name="Travadon R."/>
            <person name="Rolshausen P.E."/>
            <person name="Baumgartner K."/>
        </authorList>
    </citation>
    <scope>NUCLEOTIDE SEQUENCE [LARGE SCALE GENOMIC DNA]</scope>
    <source>
        <strain evidence="1">UCRPC4</strain>
    </source>
</reference>
<dbReference type="InterPro" id="IPR036866">
    <property type="entry name" value="RibonucZ/Hydroxyglut_hydro"/>
</dbReference>
<accession>A0A0G2EM61</accession>
<comment type="caution">
    <text evidence="1">The sequence shown here is derived from an EMBL/GenBank/DDBJ whole genome shotgun (WGS) entry which is preliminary data.</text>
</comment>
<dbReference type="PANTHER" id="PTHR33835">
    <property type="entry name" value="YALI0C07656P"/>
    <property type="match status" value="1"/>
</dbReference>
<dbReference type="SUPFAM" id="SSF56281">
    <property type="entry name" value="Metallo-hydrolase/oxidoreductase"/>
    <property type="match status" value="1"/>
</dbReference>
<dbReference type="OrthoDB" id="421671at2759"/>
<dbReference type="AlphaFoldDB" id="A0A0G2EM61"/>
<dbReference type="Proteomes" id="UP000053317">
    <property type="component" value="Unassembled WGS sequence"/>
</dbReference>
<dbReference type="InterPro" id="IPR025638">
    <property type="entry name" value="DUF4336"/>
</dbReference>
<reference evidence="1 2" key="2">
    <citation type="submission" date="2015-05" db="EMBL/GenBank/DDBJ databases">
        <authorList>
            <person name="Morales-Cruz A."/>
            <person name="Amrine K.C."/>
            <person name="Cantu D."/>
        </authorList>
    </citation>
    <scope>NUCLEOTIDE SEQUENCE [LARGE SCALE GENOMIC DNA]</scope>
    <source>
        <strain evidence="1">UCRPC4</strain>
    </source>
</reference>
<keyword evidence="2" id="KW-1185">Reference proteome</keyword>
<dbReference type="EMBL" id="LCWF01000064">
    <property type="protein sequence ID" value="KKY23837.1"/>
    <property type="molecule type" value="Genomic_DNA"/>
</dbReference>
<dbReference type="Pfam" id="PF14234">
    <property type="entry name" value="DUF4336"/>
    <property type="match status" value="1"/>
</dbReference>
<protein>
    <submittedName>
        <fullName evidence="1">Uncharacterized protein</fullName>
    </submittedName>
</protein>